<dbReference type="OrthoDB" id="10259622at2759"/>
<feature type="compositionally biased region" description="Basic and acidic residues" evidence="1">
    <location>
        <begin position="1063"/>
        <end position="1074"/>
    </location>
</feature>
<evidence type="ECO:0000313" key="4">
    <source>
        <dbReference type="Proteomes" id="UP000242791"/>
    </source>
</evidence>
<feature type="compositionally biased region" description="Polar residues" evidence="1">
    <location>
        <begin position="260"/>
        <end position="278"/>
    </location>
</feature>
<evidence type="ECO:0000313" key="3">
    <source>
        <dbReference type="EMBL" id="OJD27955.1"/>
    </source>
</evidence>
<feature type="region of interest" description="Disordered" evidence="1">
    <location>
        <begin position="575"/>
        <end position="598"/>
    </location>
</feature>
<comment type="caution">
    <text evidence="3">The sequence shown here is derived from an EMBL/GenBank/DDBJ whole genome shotgun (WGS) entry which is preliminary data.</text>
</comment>
<dbReference type="VEuPathDB" id="FungiDB:ACJ73_00645"/>
<feature type="region of interest" description="Disordered" evidence="1">
    <location>
        <begin position="1176"/>
        <end position="1197"/>
    </location>
</feature>
<keyword evidence="2" id="KW-1133">Transmembrane helix</keyword>
<feature type="region of interest" description="Disordered" evidence="1">
    <location>
        <begin position="673"/>
        <end position="719"/>
    </location>
</feature>
<feature type="region of interest" description="Disordered" evidence="1">
    <location>
        <begin position="502"/>
        <end position="545"/>
    </location>
</feature>
<organism evidence="3 4">
    <name type="scientific">Blastomyces percursus</name>
    <dbReference type="NCBI Taxonomy" id="1658174"/>
    <lineage>
        <taxon>Eukaryota</taxon>
        <taxon>Fungi</taxon>
        <taxon>Dikarya</taxon>
        <taxon>Ascomycota</taxon>
        <taxon>Pezizomycotina</taxon>
        <taxon>Eurotiomycetes</taxon>
        <taxon>Eurotiomycetidae</taxon>
        <taxon>Onygenales</taxon>
        <taxon>Ajellomycetaceae</taxon>
        <taxon>Blastomyces</taxon>
    </lineage>
</organism>
<keyword evidence="2" id="KW-0812">Transmembrane</keyword>
<reference evidence="3 4" key="1">
    <citation type="submission" date="2015-08" db="EMBL/GenBank/DDBJ databases">
        <title>Emmonsia species relationships and genome sequence.</title>
        <authorList>
            <person name="Cuomo C.A."/>
            <person name="Schwartz I.S."/>
            <person name="Kenyon C."/>
            <person name="De Hoog G.S."/>
            <person name="Govender N.P."/>
            <person name="Botha A."/>
            <person name="Moreno L."/>
            <person name="De Vries M."/>
            <person name="Munoz J.F."/>
            <person name="Stielow J.B."/>
        </authorList>
    </citation>
    <scope>NUCLEOTIDE SEQUENCE [LARGE SCALE GENOMIC DNA]</scope>
    <source>
        <strain evidence="3 4">EI222</strain>
    </source>
</reference>
<sequence>MGNNNAQYSAPPLAASHLRVQNIPTFPLSSPISEEIYTPAAPEKDNPFASSEDYFTYGKPHSETDNANQFDSQTEDKQKLLGEASQAPRPSRWDSIKRGRTIMKRNPKEAATNKKTRPGLNLVTNFANDTPKYRRDAVSKRRQSAGRGFIDLNDLRLLSKGTETARPVQAQANRLVPERRISLAKGYEEVNDGVGEATQGPQASSYVKRLKKSPLDALRAGSPSKTQDLSPSDRPIMIGLSVPYNDAGAQGKSRRRADDSSTPTKNNIGSPNSQRSTNTTPITPTIIITPAREDNPWDSFSSGSPEARRARPASSIYSQPTPRVKDGRPPSIIPPVPAIPASHSFTKVEASDVFVEQAGLTTTPARRNRAFSVGTVIEDDSPVCRRTGRPRSMSDESRLQAGIASRYSIDTIATRPRSQGWWNLLLSPLLSRSNTMASKMSFRLPQDETPPAAPAFPFSVSRSLQVDSNRFGEKHVQQEEASFFSPDTPYSAEEKESLWASAAGTVGKPHVKREGSASEWDDDDADDCSQPSSRQSRSKASHVSTVSAQTIPFMISSPTSAGYTQERFHQSVHDYFTNKQSPPPHLPSTSPPTGYSRNYIAAFPPVPGENVQVENQNPNNPFFQRFVDSLRSGAEPRERSNSDSTVIEDEPDISPNVRQATVTPLLRAAAIGPFQAGPTTPLPPIPRRVPPPQKPSDSSPSIGVGNSSIQPPPYSPPKKITKFRRYRAILPSDLLLQPQSPGPLSPETQTQMMSRGGGILLSSIQQPHPPAATYSARNVPLARGVLPPRLPNNPVRLSDVERPMDVRANNESRRQRLEREDRAARKVGGLWRGRGCLSNRGCFGRSGREGRKRRRWYMCIAAILIAIIIVSVALAVTLTKKSRDDPPESRWLNLTGYPPMPTGVSTIAGPNAAVANSGCIRPPTMWSCALPKENHEANKPFDPDQPNFRIQINFRNGTFAHSTVPSSQAAQKRSVFTILGKSSAAAPKTLDSRQSLLKRSGGFSPIPAPPSIEEQAFLGNTTDGVTAPFAGEDTPFFATFLSPEPITISSRQRRADTPTPPPRTEDTDADDLRDAIPNPAHNPDGTAAPANLFPLPIAQPIRLYDRGLPTEHYGFYTYYDRSIFLKADRPLNNDSVLSVVPDDENGGSTRSAARVRCTWTQTRFLVQIWTQPARNGMGVIPSPRSSPTSSSAATAAAASSSSLESSTAALHPSGIDFTRPGSFPYPITIVLDRHGGDPRAKMVYCYELDLEQRYIVSSKKLQLEDRGSGGQLVRPGTLLGGGSGGSSSGGFDGGNGGCRCEWRNWLIVT</sequence>
<feature type="region of interest" description="Disordered" evidence="1">
    <location>
        <begin position="214"/>
        <end position="331"/>
    </location>
</feature>
<protein>
    <submittedName>
        <fullName evidence="3">Uncharacterized protein</fullName>
    </submittedName>
</protein>
<gene>
    <name evidence="3" type="ORF">ACJ73_00645</name>
</gene>
<proteinExistence type="predicted"/>
<dbReference type="EMBL" id="LGTZ01000047">
    <property type="protein sequence ID" value="OJD27955.1"/>
    <property type="molecule type" value="Genomic_DNA"/>
</dbReference>
<evidence type="ECO:0000256" key="2">
    <source>
        <dbReference type="SAM" id="Phobius"/>
    </source>
</evidence>
<dbReference type="STRING" id="1658174.A0A1J9R6F6"/>
<feature type="compositionally biased region" description="Pro residues" evidence="1">
    <location>
        <begin position="680"/>
        <end position="694"/>
    </location>
</feature>
<keyword evidence="2" id="KW-0472">Membrane</keyword>
<feature type="region of interest" description="Disordered" evidence="1">
    <location>
        <begin position="1047"/>
        <end position="1088"/>
    </location>
</feature>
<name>A0A1J9R6F6_9EURO</name>
<feature type="compositionally biased region" description="Low complexity" evidence="1">
    <location>
        <begin position="1181"/>
        <end position="1197"/>
    </location>
</feature>
<feature type="compositionally biased region" description="Pro residues" evidence="1">
    <location>
        <begin position="581"/>
        <end position="590"/>
    </location>
</feature>
<keyword evidence="4" id="KW-1185">Reference proteome</keyword>
<feature type="region of interest" description="Disordered" evidence="1">
    <location>
        <begin position="632"/>
        <end position="657"/>
    </location>
</feature>
<evidence type="ECO:0000256" key="1">
    <source>
        <dbReference type="SAM" id="MobiDB-lite"/>
    </source>
</evidence>
<accession>A0A1J9R6F6</accession>
<feature type="region of interest" description="Disordered" evidence="1">
    <location>
        <begin position="36"/>
        <end position="117"/>
    </location>
</feature>
<feature type="transmembrane region" description="Helical" evidence="2">
    <location>
        <begin position="856"/>
        <end position="878"/>
    </location>
</feature>
<feature type="compositionally biased region" description="Low complexity" evidence="1">
    <location>
        <begin position="279"/>
        <end position="290"/>
    </location>
</feature>
<dbReference type="Proteomes" id="UP000242791">
    <property type="component" value="Unassembled WGS sequence"/>
</dbReference>